<dbReference type="InParanoid" id="V4RGX8"/>
<sequence length="85" mass="9560">MPVAEGVTLDDVARETSDMSRFVNFYQGLFGFKETASFEIEGTKEKGIETFFTGNTLTDERAKRHSSSTLMVIYWKSRAPPVDGE</sequence>
<dbReference type="KEGG" id="cic:CICLE_v10006811mg"/>
<accession>V4RGX8</accession>
<evidence type="ECO:0000259" key="1">
    <source>
        <dbReference type="Pfam" id="PF00903"/>
    </source>
</evidence>
<gene>
    <name evidence="2" type="ORF">CICLE_v10006811mg</name>
</gene>
<protein>
    <recommendedName>
        <fullName evidence="1">Glyoxalase/fosfomycin resistance/dioxygenase domain-containing protein</fullName>
    </recommendedName>
</protein>
<dbReference type="Proteomes" id="UP000030687">
    <property type="component" value="Unassembled WGS sequence"/>
</dbReference>
<evidence type="ECO:0000313" key="2">
    <source>
        <dbReference type="EMBL" id="ESR33188.1"/>
    </source>
</evidence>
<reference evidence="2 3" key="1">
    <citation type="submission" date="2013-10" db="EMBL/GenBank/DDBJ databases">
        <authorList>
            <consortium name="International Citrus Genome Consortium"/>
            <person name="Jenkins J."/>
            <person name="Schmutz J."/>
            <person name="Prochnik S."/>
            <person name="Rokhsar D."/>
            <person name="Gmitter F."/>
            <person name="Ollitrault P."/>
            <person name="Machado M."/>
            <person name="Talon M."/>
            <person name="Wincker P."/>
            <person name="Jaillon O."/>
            <person name="Morgante M."/>
        </authorList>
    </citation>
    <scope>NUCLEOTIDE SEQUENCE</scope>
    <source>
        <strain evidence="3">cv. Clemenules</strain>
    </source>
</reference>
<evidence type="ECO:0000313" key="3">
    <source>
        <dbReference type="Proteomes" id="UP000030687"/>
    </source>
</evidence>
<proteinExistence type="predicted"/>
<dbReference type="Gramene" id="ESR33188">
    <property type="protein sequence ID" value="ESR33188"/>
    <property type="gene ID" value="CICLE_v10006811mg"/>
</dbReference>
<name>V4RGX8_CITCL</name>
<dbReference type="InterPro" id="IPR004360">
    <property type="entry name" value="Glyas_Fos-R_dOase_dom"/>
</dbReference>
<dbReference type="EMBL" id="KI537036">
    <property type="protein sequence ID" value="ESR33188.1"/>
    <property type="molecule type" value="Genomic_DNA"/>
</dbReference>
<dbReference type="SUPFAM" id="SSF54593">
    <property type="entry name" value="Glyoxalase/Bleomycin resistance protein/Dihydroxybiphenyl dioxygenase"/>
    <property type="match status" value="1"/>
</dbReference>
<dbReference type="InterPro" id="IPR029068">
    <property type="entry name" value="Glyas_Bleomycin-R_OHBP_Dase"/>
</dbReference>
<dbReference type="AlphaFoldDB" id="V4RGX8"/>
<keyword evidence="3" id="KW-1185">Reference proteome</keyword>
<organism evidence="2 3">
    <name type="scientific">Citrus clementina</name>
    <name type="common">Clementine</name>
    <name type="synonym">Citrus deliciosa x Citrus sinensis</name>
    <dbReference type="NCBI Taxonomy" id="85681"/>
    <lineage>
        <taxon>Eukaryota</taxon>
        <taxon>Viridiplantae</taxon>
        <taxon>Streptophyta</taxon>
        <taxon>Embryophyta</taxon>
        <taxon>Tracheophyta</taxon>
        <taxon>Spermatophyta</taxon>
        <taxon>Magnoliopsida</taxon>
        <taxon>eudicotyledons</taxon>
        <taxon>Gunneridae</taxon>
        <taxon>Pentapetalae</taxon>
        <taxon>rosids</taxon>
        <taxon>malvids</taxon>
        <taxon>Sapindales</taxon>
        <taxon>Rutaceae</taxon>
        <taxon>Aurantioideae</taxon>
        <taxon>Citrus</taxon>
    </lineage>
</organism>
<dbReference type="Pfam" id="PF00903">
    <property type="entry name" value="Glyoxalase"/>
    <property type="match status" value="1"/>
</dbReference>
<feature type="domain" description="Glyoxalase/fosfomycin resistance/dioxygenase" evidence="1">
    <location>
        <begin position="10"/>
        <end position="56"/>
    </location>
</feature>
<dbReference type="STRING" id="85681.V4RGX8"/>